<organism evidence="10 11">
    <name type="scientific">Rhodococcus ruber BKS 20-38</name>
    <dbReference type="NCBI Taxonomy" id="1278076"/>
    <lineage>
        <taxon>Bacteria</taxon>
        <taxon>Bacillati</taxon>
        <taxon>Actinomycetota</taxon>
        <taxon>Actinomycetes</taxon>
        <taxon>Mycobacteriales</taxon>
        <taxon>Nocardiaceae</taxon>
        <taxon>Rhodococcus</taxon>
    </lineage>
</organism>
<feature type="region of interest" description="Disordered" evidence="6">
    <location>
        <begin position="1"/>
        <end position="22"/>
    </location>
</feature>
<reference evidence="10 11" key="1">
    <citation type="journal article" date="2013" name="Genome Announc.">
        <title>Draft Genome Sequence of Rhodococcus ruber Strain BKS 20-38.</title>
        <authorList>
            <person name="Bala M."/>
            <person name="Kumar S."/>
            <person name="Raghava G.P."/>
            <person name="Mayilraj S."/>
        </authorList>
    </citation>
    <scope>NUCLEOTIDE SEQUENCE [LARGE SCALE GENOMIC DNA]</scope>
    <source>
        <strain evidence="10 11">BKS 20-38</strain>
    </source>
</reference>
<comment type="cofactor">
    <cofactor evidence="1 5">
        <name>FAD</name>
        <dbReference type="ChEBI" id="CHEBI:57692"/>
    </cofactor>
</comment>
<accession>M2Z816</accession>
<dbReference type="SUPFAM" id="SSF47203">
    <property type="entry name" value="Acyl-CoA dehydrogenase C-terminal domain-like"/>
    <property type="match status" value="1"/>
</dbReference>
<feature type="domain" description="Acyl-CoA oxidase/dehydrogenase middle" evidence="8">
    <location>
        <begin position="159"/>
        <end position="231"/>
    </location>
</feature>
<evidence type="ECO:0000256" key="4">
    <source>
        <dbReference type="ARBA" id="ARBA00022827"/>
    </source>
</evidence>
<dbReference type="PIRSF" id="PIRSF016578">
    <property type="entry name" value="HsaA"/>
    <property type="match status" value="1"/>
</dbReference>
<dbReference type="Gene3D" id="1.10.540.10">
    <property type="entry name" value="Acyl-CoA dehydrogenase/oxidase, N-terminal domain"/>
    <property type="match status" value="1"/>
</dbReference>
<dbReference type="CDD" id="cd00567">
    <property type="entry name" value="ACAD"/>
    <property type="match status" value="1"/>
</dbReference>
<dbReference type="InterPro" id="IPR036250">
    <property type="entry name" value="AcylCo_DH-like_C"/>
</dbReference>
<evidence type="ECO:0000259" key="7">
    <source>
        <dbReference type="Pfam" id="PF00441"/>
    </source>
</evidence>
<keyword evidence="11" id="KW-1185">Reference proteome</keyword>
<dbReference type="Pfam" id="PF02771">
    <property type="entry name" value="Acyl-CoA_dh_N"/>
    <property type="match status" value="1"/>
</dbReference>
<feature type="compositionally biased region" description="Polar residues" evidence="6">
    <location>
        <begin position="1"/>
        <end position="16"/>
    </location>
</feature>
<keyword evidence="4 5" id="KW-0274">FAD</keyword>
<evidence type="ECO:0000256" key="5">
    <source>
        <dbReference type="RuleBase" id="RU362125"/>
    </source>
</evidence>
<dbReference type="InterPro" id="IPR009100">
    <property type="entry name" value="AcylCoA_DH/oxidase_NM_dom_sf"/>
</dbReference>
<dbReference type="InterPro" id="IPR009075">
    <property type="entry name" value="AcylCo_DH/oxidase_C"/>
</dbReference>
<dbReference type="EMBL" id="AOEX01000079">
    <property type="protein sequence ID" value="EME56993.1"/>
    <property type="molecule type" value="Genomic_DNA"/>
</dbReference>
<evidence type="ECO:0000313" key="11">
    <source>
        <dbReference type="Proteomes" id="UP000011731"/>
    </source>
</evidence>
<comment type="caution">
    <text evidence="10">The sequence shown here is derived from an EMBL/GenBank/DDBJ whole genome shotgun (WGS) entry which is preliminary data.</text>
</comment>
<dbReference type="Gene3D" id="2.40.110.10">
    <property type="entry name" value="Butyryl-CoA Dehydrogenase, subunit A, domain 2"/>
    <property type="match status" value="1"/>
</dbReference>
<dbReference type="SUPFAM" id="SSF56645">
    <property type="entry name" value="Acyl-CoA dehydrogenase NM domain-like"/>
    <property type="match status" value="1"/>
</dbReference>
<evidence type="ECO:0000313" key="10">
    <source>
        <dbReference type="EMBL" id="EME56993.1"/>
    </source>
</evidence>
<dbReference type="PATRIC" id="fig|1278076.4.peg.4492"/>
<evidence type="ECO:0000256" key="3">
    <source>
        <dbReference type="ARBA" id="ARBA00022630"/>
    </source>
</evidence>
<protein>
    <submittedName>
        <fullName evidence="10">Acyl-CoA dehydrogenase</fullName>
    </submittedName>
</protein>
<evidence type="ECO:0000256" key="2">
    <source>
        <dbReference type="ARBA" id="ARBA00009347"/>
    </source>
</evidence>
<keyword evidence="5" id="KW-0560">Oxidoreductase</keyword>
<dbReference type="InterPro" id="IPR046373">
    <property type="entry name" value="Acyl-CoA_Oxase/DH_mid-dom_sf"/>
</dbReference>
<dbReference type="PANTHER" id="PTHR43884">
    <property type="entry name" value="ACYL-COA DEHYDROGENASE"/>
    <property type="match status" value="1"/>
</dbReference>
<comment type="similarity">
    <text evidence="2 5">Belongs to the acyl-CoA dehydrogenase family.</text>
</comment>
<feature type="domain" description="Acyl-CoA dehydrogenase/oxidase C-terminal" evidence="7">
    <location>
        <begin position="259"/>
        <end position="408"/>
    </location>
</feature>
<proteinExistence type="inferred from homology"/>
<dbReference type="AlphaFoldDB" id="M2Z816"/>
<dbReference type="InterPro" id="IPR013786">
    <property type="entry name" value="AcylCoA_DH/ox_N"/>
</dbReference>
<evidence type="ECO:0000259" key="8">
    <source>
        <dbReference type="Pfam" id="PF02770"/>
    </source>
</evidence>
<dbReference type="Proteomes" id="UP000011731">
    <property type="component" value="Unassembled WGS sequence"/>
</dbReference>
<gene>
    <name evidence="10" type="ORF">G352_21896</name>
</gene>
<dbReference type="Pfam" id="PF00441">
    <property type="entry name" value="Acyl-CoA_dh_1"/>
    <property type="match status" value="1"/>
</dbReference>
<sequence length="413" mass="43996">MIQFTTMAETAPSHSTVAPPVSGRIARTEYKVSDDQQDLFALPQRYLDLQREARALAAECADIAARADEADSFDPDVRKRLTASRLTEVVVPAAYGGRFEKVDSLAVTIVREALAAESAHLDSMFGMQGIGSYCISVGGSEELKAEWLPKVARLEAVAALGLTEPHVGSDLKALSTTVVERDGKLVVDGHKSFITNGGDADFYSILAREGDGYSLVLVPAGAPGLRIEHPHQIIAPHVLSDVILENVEVPVGNRIGEPGKGFALVLATLATFRVSVAGAAVGVAQAALDEAVAHAKSREGFGVSLARLGSVPEHLASCWTDIEMARSLTYRAAAASARDARANLHLSSMAKVGATEAAARVVDRSVQIMGRFGLVRGGKLERLYREARPMRIYEGSTEVIFDSLAKQLVKEAP</sequence>
<dbReference type="InterPro" id="IPR037069">
    <property type="entry name" value="AcylCoA_DH/ox_N_sf"/>
</dbReference>
<evidence type="ECO:0000259" key="9">
    <source>
        <dbReference type="Pfam" id="PF02771"/>
    </source>
</evidence>
<dbReference type="Pfam" id="PF02770">
    <property type="entry name" value="Acyl-CoA_dh_M"/>
    <property type="match status" value="1"/>
</dbReference>
<dbReference type="Gene3D" id="1.20.140.10">
    <property type="entry name" value="Butyryl-CoA Dehydrogenase, subunit A, domain 3"/>
    <property type="match status" value="1"/>
</dbReference>
<keyword evidence="3 5" id="KW-0285">Flavoprotein</keyword>
<dbReference type="InterPro" id="IPR006091">
    <property type="entry name" value="Acyl-CoA_Oxase/DH_mid-dom"/>
</dbReference>
<dbReference type="GO" id="GO:0050660">
    <property type="term" value="F:flavin adenine dinucleotide binding"/>
    <property type="evidence" value="ECO:0007669"/>
    <property type="project" value="InterPro"/>
</dbReference>
<evidence type="ECO:0000256" key="1">
    <source>
        <dbReference type="ARBA" id="ARBA00001974"/>
    </source>
</evidence>
<dbReference type="PANTHER" id="PTHR43884:SF22">
    <property type="entry name" value="BLR3437 PROTEIN"/>
    <property type="match status" value="1"/>
</dbReference>
<feature type="domain" description="Acyl-CoA dehydrogenase/oxidase N-terminal" evidence="9">
    <location>
        <begin position="49"/>
        <end position="154"/>
    </location>
</feature>
<evidence type="ECO:0000256" key="6">
    <source>
        <dbReference type="SAM" id="MobiDB-lite"/>
    </source>
</evidence>
<name>M2Z816_9NOCA</name>
<dbReference type="GO" id="GO:0003995">
    <property type="term" value="F:acyl-CoA dehydrogenase activity"/>
    <property type="evidence" value="ECO:0007669"/>
    <property type="project" value="TreeGrafter"/>
</dbReference>